<name>M3YB42_MUSPF</name>
<evidence type="ECO:0000256" key="1">
    <source>
        <dbReference type="ARBA" id="ARBA00022723"/>
    </source>
</evidence>
<dbReference type="STRING" id="9669.ENSMPUP00000008549"/>
<dbReference type="OMA" id="HKAGAPW"/>
<protein>
    <recommendedName>
        <fullName evidence="3">EF-hand domain-containing protein</fullName>
    </recommendedName>
</protein>
<dbReference type="InterPro" id="IPR002048">
    <property type="entry name" value="EF_hand_dom"/>
</dbReference>
<dbReference type="InterPro" id="IPR018247">
    <property type="entry name" value="EF_Hand_1_Ca_BS"/>
</dbReference>
<dbReference type="AlphaFoldDB" id="M3YB42"/>
<dbReference type="InParanoid" id="M3YB42"/>
<proteinExistence type="predicted"/>
<dbReference type="PANTHER" id="PTHR47500">
    <property type="entry name" value="EF-HAND CALCIUM-BINDING DOMAIN-CONTAINING PROTEIN"/>
    <property type="match status" value="1"/>
</dbReference>
<sequence length="203" mass="22362">MRSIKATLRNVGIQLSPQEMCKALQQADLDGDGTVSFKDFLGVLTDSYRLAQCLGQVRNPWDPQGLQTLFLEMLFKLMNQGFLPHRVVQEVMSYYTKKQRALQLNPGWKGRSRGRSSAGRPHMGLTFFCQAARLSGLSSTELERSLHRLHKAGAPWAGQGPAGVGEGLLSLGDLLSGISLSFSSHRLPRLPRARCAQPLLSDT</sequence>
<dbReference type="PROSITE" id="PS50222">
    <property type="entry name" value="EF_HAND_2"/>
    <property type="match status" value="1"/>
</dbReference>
<reference evidence="4" key="1">
    <citation type="submission" date="2024-06" db="UniProtKB">
        <authorList>
            <consortium name="Ensembl"/>
        </authorList>
    </citation>
    <scope>IDENTIFICATION</scope>
</reference>
<dbReference type="HOGENOM" id="CLU_1348565_0_0_1"/>
<organism evidence="4">
    <name type="scientific">Mustela putorius furo</name>
    <name type="common">European domestic ferret</name>
    <name type="synonym">Mustela furo</name>
    <dbReference type="NCBI Taxonomy" id="9669"/>
    <lineage>
        <taxon>Eukaryota</taxon>
        <taxon>Metazoa</taxon>
        <taxon>Chordata</taxon>
        <taxon>Craniata</taxon>
        <taxon>Vertebrata</taxon>
        <taxon>Euteleostomi</taxon>
        <taxon>Mammalia</taxon>
        <taxon>Eutheria</taxon>
        <taxon>Laurasiatheria</taxon>
        <taxon>Carnivora</taxon>
        <taxon>Caniformia</taxon>
        <taxon>Musteloidea</taxon>
        <taxon>Mustelidae</taxon>
        <taxon>Mustelinae</taxon>
        <taxon>Mustela</taxon>
    </lineage>
</organism>
<dbReference type="InterPro" id="IPR011992">
    <property type="entry name" value="EF-hand-dom_pair"/>
</dbReference>
<dbReference type="Pfam" id="PF13833">
    <property type="entry name" value="EF-hand_8"/>
    <property type="match status" value="1"/>
</dbReference>
<evidence type="ECO:0000259" key="3">
    <source>
        <dbReference type="PROSITE" id="PS50222"/>
    </source>
</evidence>
<dbReference type="PROSITE" id="PS00018">
    <property type="entry name" value="EF_HAND_1"/>
    <property type="match status" value="1"/>
</dbReference>
<dbReference type="Gene3D" id="1.10.238.10">
    <property type="entry name" value="EF-hand"/>
    <property type="match status" value="1"/>
</dbReference>
<feature type="domain" description="EF-hand" evidence="3">
    <location>
        <begin position="15"/>
        <end position="50"/>
    </location>
</feature>
<keyword evidence="2" id="KW-0106">Calcium</keyword>
<evidence type="ECO:0000313" key="4">
    <source>
        <dbReference type="Ensembl" id="ENSMPUP00000008549.1"/>
    </source>
</evidence>
<evidence type="ECO:0000256" key="2">
    <source>
        <dbReference type="ARBA" id="ARBA00022837"/>
    </source>
</evidence>
<dbReference type="eggNOG" id="KOG0027">
    <property type="taxonomic scope" value="Eukaryota"/>
</dbReference>
<dbReference type="GeneTree" id="ENSGT00940000163904"/>
<dbReference type="Ensembl" id="ENSMPUT00000008689.1">
    <property type="protein sequence ID" value="ENSMPUP00000008549.1"/>
    <property type="gene ID" value="ENSMPUG00000008618.1"/>
</dbReference>
<dbReference type="SUPFAM" id="SSF47473">
    <property type="entry name" value="EF-hand"/>
    <property type="match status" value="1"/>
</dbReference>
<dbReference type="InterPro" id="IPR043520">
    <property type="entry name" value="SPT21"/>
</dbReference>
<keyword evidence="1" id="KW-0479">Metal-binding</keyword>
<dbReference type="PANTHER" id="PTHR47500:SF4">
    <property type="entry name" value="EF-HAND CALCIUM BINDING DOMAIN 15"/>
    <property type="match status" value="1"/>
</dbReference>
<dbReference type="GO" id="GO:0005509">
    <property type="term" value="F:calcium ion binding"/>
    <property type="evidence" value="ECO:0007669"/>
    <property type="project" value="InterPro"/>
</dbReference>
<accession>M3YB42</accession>
<dbReference type="EMBL" id="AEYP01079285">
    <property type="status" value="NOT_ANNOTATED_CDS"/>
    <property type="molecule type" value="Genomic_DNA"/>
</dbReference>